<name>A0A437JWK9_9BURK</name>
<keyword evidence="4" id="KW-1185">Reference proteome</keyword>
<sequence>MQHRKRSEPMWSKKGVAVAAALVLSGTGLQAAPVITGWNTDNVAVSTAINGVAGESVIYDRAPGEAGARSSGKVVFDGSESDTPGLKIVNDAAPGVPPSNGDVYNCVMANSPASCNSAKQSGKRLKFQRTGHEATDLVFNLNPDGTFSTAGNDGLYKFFTAFGNATDGRLGSFQVSLGTGVGTGFVGSGIGDGLSFKQSFDGREPNNSQFSALFANGLFGDIDDVHTITGYFSQARAGFDMAFTGEDRFVSTGLFGDYASLFGPMLSYGELPLGFFYDSDGNADTDDVLVAHQLADGSWVQNREILGDGSVATLAYGHDGIAYDSLDALLIALSAGGLQSCADVGAGTACLAGADSIDDLAKFNLTFFVDPTGFDGDQFTLRIESSAVPEPGSLALAALALGVAGTLRRRRG</sequence>
<organism evidence="3 4">
    <name type="scientific">Rubrivivax albus</name>
    <dbReference type="NCBI Taxonomy" id="2499835"/>
    <lineage>
        <taxon>Bacteria</taxon>
        <taxon>Pseudomonadati</taxon>
        <taxon>Pseudomonadota</taxon>
        <taxon>Betaproteobacteria</taxon>
        <taxon>Burkholderiales</taxon>
        <taxon>Sphaerotilaceae</taxon>
        <taxon>Rubrivivax</taxon>
    </lineage>
</organism>
<evidence type="ECO:0000256" key="1">
    <source>
        <dbReference type="SAM" id="SignalP"/>
    </source>
</evidence>
<protein>
    <submittedName>
        <fullName evidence="3">Choice-of-anchor F family protein</fullName>
    </submittedName>
</protein>
<dbReference type="NCBIfam" id="TIGR02595">
    <property type="entry name" value="PEP_CTERM"/>
    <property type="match status" value="1"/>
</dbReference>
<reference evidence="3 4" key="1">
    <citation type="submission" date="2019-01" db="EMBL/GenBank/DDBJ databases">
        <authorList>
            <person name="Chen W.-M."/>
        </authorList>
    </citation>
    <scope>NUCLEOTIDE SEQUENCE [LARGE SCALE GENOMIC DNA]</scope>
    <source>
        <strain evidence="3 4">ICH-3</strain>
    </source>
</reference>
<dbReference type="Proteomes" id="UP000288178">
    <property type="component" value="Unassembled WGS sequence"/>
</dbReference>
<dbReference type="NCBIfam" id="NF033657">
    <property type="entry name" value="choice_anch_F"/>
    <property type="match status" value="1"/>
</dbReference>
<keyword evidence="1" id="KW-0732">Signal</keyword>
<dbReference type="InterPro" id="IPR013424">
    <property type="entry name" value="Ice-binding_C"/>
</dbReference>
<accession>A0A437JWK9</accession>
<dbReference type="EMBL" id="SACT01000003">
    <property type="protein sequence ID" value="RVT51680.1"/>
    <property type="molecule type" value="Genomic_DNA"/>
</dbReference>
<evidence type="ECO:0000313" key="4">
    <source>
        <dbReference type="Proteomes" id="UP000288178"/>
    </source>
</evidence>
<proteinExistence type="predicted"/>
<evidence type="ECO:0000313" key="3">
    <source>
        <dbReference type="EMBL" id="RVT51680.1"/>
    </source>
</evidence>
<gene>
    <name evidence="3" type="ORF">ENE75_12775</name>
</gene>
<feature type="domain" description="Ice-binding protein C-terminal" evidence="2">
    <location>
        <begin position="387"/>
        <end position="411"/>
    </location>
</feature>
<comment type="caution">
    <text evidence="3">The sequence shown here is derived from an EMBL/GenBank/DDBJ whole genome shotgun (WGS) entry which is preliminary data.</text>
</comment>
<dbReference type="Pfam" id="PF07589">
    <property type="entry name" value="PEP-CTERM"/>
    <property type="match status" value="1"/>
</dbReference>
<feature type="chain" id="PRO_5019068619" evidence="1">
    <location>
        <begin position="32"/>
        <end position="412"/>
    </location>
</feature>
<feature type="signal peptide" evidence="1">
    <location>
        <begin position="1"/>
        <end position="31"/>
    </location>
</feature>
<dbReference type="AlphaFoldDB" id="A0A437JWK9"/>
<evidence type="ECO:0000259" key="2">
    <source>
        <dbReference type="Pfam" id="PF07589"/>
    </source>
</evidence>